<dbReference type="EMBL" id="JBHMBW010000097">
    <property type="protein sequence ID" value="MFB9630352.1"/>
    <property type="molecule type" value="Genomic_DNA"/>
</dbReference>
<dbReference type="RefSeq" id="WP_344998953.1">
    <property type="nucleotide sequence ID" value="NZ_BAAAXV010000009.1"/>
</dbReference>
<sequence length="66" mass="7255">MVVIVPSLVKRRLGPLGSALVMAAMGVRSETAEQEMERGSDRDHHEERAARAAAPEHDDDHVQQPI</sequence>
<organism evidence="2 3">
    <name type="scientific">Nonomuraea helvata</name>
    <dbReference type="NCBI Taxonomy" id="37484"/>
    <lineage>
        <taxon>Bacteria</taxon>
        <taxon>Bacillati</taxon>
        <taxon>Actinomycetota</taxon>
        <taxon>Actinomycetes</taxon>
        <taxon>Streptosporangiales</taxon>
        <taxon>Streptosporangiaceae</taxon>
        <taxon>Nonomuraea</taxon>
    </lineage>
</organism>
<evidence type="ECO:0000313" key="3">
    <source>
        <dbReference type="Proteomes" id="UP001589532"/>
    </source>
</evidence>
<accession>A0ABV5SF95</accession>
<comment type="caution">
    <text evidence="2">The sequence shown here is derived from an EMBL/GenBank/DDBJ whole genome shotgun (WGS) entry which is preliminary data.</text>
</comment>
<reference evidence="2 3" key="1">
    <citation type="submission" date="2024-09" db="EMBL/GenBank/DDBJ databases">
        <authorList>
            <person name="Sun Q."/>
            <person name="Mori K."/>
        </authorList>
    </citation>
    <scope>NUCLEOTIDE SEQUENCE [LARGE SCALE GENOMIC DNA]</scope>
    <source>
        <strain evidence="2 3">JCM 3143</strain>
    </source>
</reference>
<evidence type="ECO:0000313" key="2">
    <source>
        <dbReference type="EMBL" id="MFB9630352.1"/>
    </source>
</evidence>
<protein>
    <submittedName>
        <fullName evidence="2">Uncharacterized protein</fullName>
    </submittedName>
</protein>
<evidence type="ECO:0000256" key="1">
    <source>
        <dbReference type="SAM" id="MobiDB-lite"/>
    </source>
</evidence>
<keyword evidence="3" id="KW-1185">Reference proteome</keyword>
<proteinExistence type="predicted"/>
<name>A0ABV5SF95_9ACTN</name>
<gene>
    <name evidence="2" type="ORF">ACFFSA_45390</name>
</gene>
<feature type="compositionally biased region" description="Basic and acidic residues" evidence="1">
    <location>
        <begin position="35"/>
        <end position="66"/>
    </location>
</feature>
<dbReference type="Proteomes" id="UP001589532">
    <property type="component" value="Unassembled WGS sequence"/>
</dbReference>
<feature type="region of interest" description="Disordered" evidence="1">
    <location>
        <begin position="29"/>
        <end position="66"/>
    </location>
</feature>